<dbReference type="FunFam" id="3.30.565.10:FF:000006">
    <property type="entry name" value="Sensor histidine kinase WalK"/>
    <property type="match status" value="1"/>
</dbReference>
<dbReference type="PROSITE" id="PS50109">
    <property type="entry name" value="HIS_KIN"/>
    <property type="match status" value="1"/>
</dbReference>
<evidence type="ECO:0000256" key="11">
    <source>
        <dbReference type="SAM" id="Phobius"/>
    </source>
</evidence>
<keyword evidence="9" id="KW-0902">Two-component regulatory system</keyword>
<comment type="caution">
    <text evidence="14">The sequence shown here is derived from an EMBL/GenBank/DDBJ whole genome shotgun (WGS) entry which is preliminary data.</text>
</comment>
<dbReference type="SMART" id="SM00387">
    <property type="entry name" value="HATPase_c"/>
    <property type="match status" value="1"/>
</dbReference>
<dbReference type="GO" id="GO:0005886">
    <property type="term" value="C:plasma membrane"/>
    <property type="evidence" value="ECO:0007669"/>
    <property type="project" value="TreeGrafter"/>
</dbReference>
<reference evidence="15" key="1">
    <citation type="submission" date="2017-09" db="EMBL/GenBank/DDBJ databases">
        <title>Depth-based differentiation of microbial function through sediment-hosted aquifers and enrichment of novel symbionts in the deep terrestrial subsurface.</title>
        <authorList>
            <person name="Probst A.J."/>
            <person name="Ladd B."/>
            <person name="Jarett J.K."/>
            <person name="Geller-Mcgrath D.E."/>
            <person name="Sieber C.M.K."/>
            <person name="Emerson J.B."/>
            <person name="Anantharaman K."/>
            <person name="Thomas B.C."/>
            <person name="Malmstrom R."/>
            <person name="Stieglmeier M."/>
            <person name="Klingl A."/>
            <person name="Woyke T."/>
            <person name="Ryan C.M."/>
            <person name="Banfield J.F."/>
        </authorList>
    </citation>
    <scope>NUCLEOTIDE SEQUENCE [LARGE SCALE GENOMIC DNA]</scope>
</reference>
<feature type="transmembrane region" description="Helical" evidence="11">
    <location>
        <begin position="155"/>
        <end position="176"/>
    </location>
</feature>
<evidence type="ECO:0000256" key="9">
    <source>
        <dbReference type="ARBA" id="ARBA00023012"/>
    </source>
</evidence>
<dbReference type="SUPFAM" id="SSF55874">
    <property type="entry name" value="ATPase domain of HSP90 chaperone/DNA topoisomerase II/histidine kinase"/>
    <property type="match status" value="1"/>
</dbReference>
<evidence type="ECO:0000256" key="10">
    <source>
        <dbReference type="ARBA" id="ARBA00023136"/>
    </source>
</evidence>
<dbReference type="Gene3D" id="1.10.287.130">
    <property type="match status" value="1"/>
</dbReference>
<dbReference type="InterPro" id="IPR050428">
    <property type="entry name" value="TCS_sensor_his_kinase"/>
</dbReference>
<evidence type="ECO:0000313" key="15">
    <source>
        <dbReference type="Proteomes" id="UP000229756"/>
    </source>
</evidence>
<gene>
    <name evidence="14" type="ORF">CO058_01720</name>
</gene>
<dbReference type="EMBL" id="PFSJ01000012">
    <property type="protein sequence ID" value="PJC23776.1"/>
    <property type="molecule type" value="Genomic_DNA"/>
</dbReference>
<sequence>MIKTLRGRLSVWYISTVVIILLVLLTSVSGLFLYTLQDQIDHHIHIAVNEAHQIVQDYKKEERYSLIENLVSAQGMTVIVLSPDGSPMLETNSPDVALVTEHQLQKILVDSSLSETIPKHFTENNVRFAALPVDINFGKGLVAVGYSTKVIYSTFYKLLGIVFAVVFILVFPLTVLSYKLLKKQLFPLEDISKQAKLVTSSSQLSKRIKIENTTMELQTIQNAFNVMLSKLESIFKNERDFFSDAAHTLKTPLAVMRAQVENLSITQESKDALLSTIDLSNDSIEDLLFLSRIESRSRVHIKFSLSKLVKNFVELATTLGEDHGLTVSSQVEADINIQADMKLLQRALSNVIHNAVQYNKEKGTIAITLKKQMHKIILTIEDTGLGISKHDQKNLFKRFFRGSNVASKGFGLGLAISKAAIESSGGKISISSSFGAGTTVIITF</sequence>
<keyword evidence="5" id="KW-0808">Transferase</keyword>
<dbReference type="InterPro" id="IPR036890">
    <property type="entry name" value="HATPase_C_sf"/>
</dbReference>
<keyword evidence="6 11" id="KW-0812">Transmembrane</keyword>
<feature type="domain" description="HAMP" evidence="13">
    <location>
        <begin position="182"/>
        <end position="236"/>
    </location>
</feature>
<dbReference type="InterPro" id="IPR004358">
    <property type="entry name" value="Sig_transdc_His_kin-like_C"/>
</dbReference>
<feature type="transmembrane region" description="Helical" evidence="11">
    <location>
        <begin position="12"/>
        <end position="34"/>
    </location>
</feature>
<dbReference type="SMART" id="SM00388">
    <property type="entry name" value="HisKA"/>
    <property type="match status" value="1"/>
</dbReference>
<comment type="catalytic activity">
    <reaction evidence="1">
        <text>ATP + protein L-histidine = ADP + protein N-phospho-L-histidine.</text>
        <dbReference type="EC" id="2.7.13.3"/>
    </reaction>
</comment>
<dbReference type="SUPFAM" id="SSF47384">
    <property type="entry name" value="Homodimeric domain of signal transducing histidine kinase"/>
    <property type="match status" value="1"/>
</dbReference>
<evidence type="ECO:0000256" key="8">
    <source>
        <dbReference type="ARBA" id="ARBA00022989"/>
    </source>
</evidence>
<dbReference type="InterPro" id="IPR003594">
    <property type="entry name" value="HATPase_dom"/>
</dbReference>
<dbReference type="PRINTS" id="PR00344">
    <property type="entry name" value="BCTRLSENSOR"/>
</dbReference>
<dbReference type="PANTHER" id="PTHR45436:SF5">
    <property type="entry name" value="SENSOR HISTIDINE KINASE TRCS"/>
    <property type="match status" value="1"/>
</dbReference>
<keyword evidence="8 11" id="KW-1133">Transmembrane helix</keyword>
<dbReference type="Pfam" id="PF02518">
    <property type="entry name" value="HATPase_c"/>
    <property type="match status" value="1"/>
</dbReference>
<dbReference type="Pfam" id="PF00512">
    <property type="entry name" value="HisKA"/>
    <property type="match status" value="1"/>
</dbReference>
<evidence type="ECO:0000256" key="3">
    <source>
        <dbReference type="ARBA" id="ARBA00012438"/>
    </source>
</evidence>
<keyword evidence="4" id="KW-0597">Phosphoprotein</keyword>
<organism evidence="14 15">
    <name type="scientific">candidate division WWE3 bacterium CG_4_9_14_0_2_um_filter_35_11</name>
    <dbReference type="NCBI Taxonomy" id="1975077"/>
    <lineage>
        <taxon>Bacteria</taxon>
        <taxon>Katanobacteria</taxon>
    </lineage>
</organism>
<keyword evidence="7" id="KW-0418">Kinase</keyword>
<evidence type="ECO:0000256" key="1">
    <source>
        <dbReference type="ARBA" id="ARBA00000085"/>
    </source>
</evidence>
<dbReference type="InterPro" id="IPR003661">
    <property type="entry name" value="HisK_dim/P_dom"/>
</dbReference>
<dbReference type="InterPro" id="IPR003660">
    <property type="entry name" value="HAMP_dom"/>
</dbReference>
<evidence type="ECO:0000256" key="7">
    <source>
        <dbReference type="ARBA" id="ARBA00022777"/>
    </source>
</evidence>
<keyword evidence="10 11" id="KW-0472">Membrane</keyword>
<proteinExistence type="predicted"/>
<dbReference type="CDD" id="cd00082">
    <property type="entry name" value="HisKA"/>
    <property type="match status" value="1"/>
</dbReference>
<comment type="subcellular location">
    <subcellularLocation>
        <location evidence="2">Membrane</location>
    </subcellularLocation>
</comment>
<dbReference type="PANTHER" id="PTHR45436">
    <property type="entry name" value="SENSOR HISTIDINE KINASE YKOH"/>
    <property type="match status" value="1"/>
</dbReference>
<dbReference type="Proteomes" id="UP000229756">
    <property type="component" value="Unassembled WGS sequence"/>
</dbReference>
<evidence type="ECO:0000256" key="4">
    <source>
        <dbReference type="ARBA" id="ARBA00022553"/>
    </source>
</evidence>
<evidence type="ECO:0000256" key="5">
    <source>
        <dbReference type="ARBA" id="ARBA00022679"/>
    </source>
</evidence>
<name>A0A2M8EM04_UNCKA</name>
<evidence type="ECO:0000259" key="12">
    <source>
        <dbReference type="PROSITE" id="PS50109"/>
    </source>
</evidence>
<dbReference type="Gene3D" id="3.30.565.10">
    <property type="entry name" value="Histidine kinase-like ATPase, C-terminal domain"/>
    <property type="match status" value="1"/>
</dbReference>
<evidence type="ECO:0000259" key="13">
    <source>
        <dbReference type="PROSITE" id="PS50885"/>
    </source>
</evidence>
<dbReference type="GO" id="GO:0000155">
    <property type="term" value="F:phosphorelay sensor kinase activity"/>
    <property type="evidence" value="ECO:0007669"/>
    <property type="project" value="InterPro"/>
</dbReference>
<evidence type="ECO:0000256" key="2">
    <source>
        <dbReference type="ARBA" id="ARBA00004370"/>
    </source>
</evidence>
<feature type="domain" description="Histidine kinase" evidence="12">
    <location>
        <begin position="244"/>
        <end position="444"/>
    </location>
</feature>
<dbReference type="EC" id="2.7.13.3" evidence="3"/>
<dbReference type="PROSITE" id="PS50885">
    <property type="entry name" value="HAMP"/>
    <property type="match status" value="1"/>
</dbReference>
<accession>A0A2M8EM04</accession>
<dbReference type="InterPro" id="IPR036097">
    <property type="entry name" value="HisK_dim/P_sf"/>
</dbReference>
<evidence type="ECO:0000256" key="6">
    <source>
        <dbReference type="ARBA" id="ARBA00022692"/>
    </source>
</evidence>
<evidence type="ECO:0000313" key="14">
    <source>
        <dbReference type="EMBL" id="PJC23776.1"/>
    </source>
</evidence>
<dbReference type="InterPro" id="IPR005467">
    <property type="entry name" value="His_kinase_dom"/>
</dbReference>
<protein>
    <recommendedName>
        <fullName evidence="3">histidine kinase</fullName>
        <ecNumber evidence="3">2.7.13.3</ecNumber>
    </recommendedName>
</protein>
<dbReference type="AlphaFoldDB" id="A0A2M8EM04"/>